<feature type="region of interest" description="Disordered" evidence="1">
    <location>
        <begin position="78"/>
        <end position="103"/>
    </location>
</feature>
<evidence type="ECO:0000313" key="4">
    <source>
        <dbReference type="Proteomes" id="UP000199069"/>
    </source>
</evidence>
<name>A0A0K3CN43_RHOTO</name>
<reference evidence="2 4" key="1">
    <citation type="submission" date="2015-07" db="EMBL/GenBank/DDBJ databases">
        <authorList>
            <person name="Cajimat M.N.B."/>
            <person name="Milazzo M.L."/>
            <person name="Fulhorst C.F."/>
        </authorList>
    </citation>
    <scope>NUCLEOTIDE SEQUENCE [LARGE SCALE GENOMIC DNA]</scope>
    <source>
        <strain evidence="2">Single colony</strain>
    </source>
</reference>
<keyword evidence="2" id="KW-0808">Transferase</keyword>
<organism evidence="2 4">
    <name type="scientific">Rhodotorula toruloides</name>
    <name type="common">Yeast</name>
    <name type="synonym">Rhodosporidium toruloides</name>
    <dbReference type="NCBI Taxonomy" id="5286"/>
    <lineage>
        <taxon>Eukaryota</taxon>
        <taxon>Fungi</taxon>
        <taxon>Dikarya</taxon>
        <taxon>Basidiomycota</taxon>
        <taxon>Pucciniomycotina</taxon>
        <taxon>Microbotryomycetes</taxon>
        <taxon>Sporidiobolales</taxon>
        <taxon>Sporidiobolaceae</taxon>
        <taxon>Rhodotorula</taxon>
    </lineage>
</organism>
<sequence length="103" mass="11191">MFATRSSRRFYAVAITLTVPSCVAIGYYLRDTTDPSNALIAASPTLTATGPPTEPLRLKPSERAQLVKERFAVEERKARLTKLTSRSSHSPPPPPRAPSPPSS</sequence>
<dbReference type="GO" id="GO:0004674">
    <property type="term" value="F:protein serine/threonine kinase activity"/>
    <property type="evidence" value="ECO:0007669"/>
    <property type="project" value="UniProtKB-KW"/>
</dbReference>
<evidence type="ECO:0000313" key="5">
    <source>
        <dbReference type="Proteomes" id="UP000239560"/>
    </source>
</evidence>
<keyword evidence="2" id="KW-0418">Kinase</keyword>
<dbReference type="Proteomes" id="UP000199069">
    <property type="component" value="Unassembled WGS sequence"/>
</dbReference>
<keyword evidence="2" id="KW-0723">Serine/threonine-protein kinase</keyword>
<evidence type="ECO:0000313" key="3">
    <source>
        <dbReference type="EMBL" id="PRQ70993.1"/>
    </source>
</evidence>
<proteinExistence type="predicted"/>
<dbReference type="AlphaFoldDB" id="A0A0K3CN43"/>
<gene>
    <name evidence="2" type="primary">FGENESH: predicted gene_13.84</name>
    <name evidence="3" type="ORF">AAT19DRAFT_10533</name>
    <name evidence="2" type="ORF">BN2166_0062540</name>
</gene>
<feature type="compositionally biased region" description="Pro residues" evidence="1">
    <location>
        <begin position="90"/>
        <end position="103"/>
    </location>
</feature>
<dbReference type="EMBL" id="CWKI01000013">
    <property type="protein sequence ID" value="CTR10393.1"/>
    <property type="molecule type" value="Genomic_DNA"/>
</dbReference>
<dbReference type="OrthoDB" id="2525294at2759"/>
<evidence type="ECO:0000313" key="2">
    <source>
        <dbReference type="EMBL" id="CTR10393.1"/>
    </source>
</evidence>
<dbReference type="Proteomes" id="UP000239560">
    <property type="component" value="Unassembled WGS sequence"/>
</dbReference>
<accession>A0A0K3CN43</accession>
<protein>
    <submittedName>
        <fullName evidence="2 3">Serine/threonine protein kinase</fullName>
    </submittedName>
</protein>
<dbReference type="EMBL" id="LCTV02000013">
    <property type="protein sequence ID" value="PRQ70993.1"/>
    <property type="molecule type" value="Genomic_DNA"/>
</dbReference>
<reference evidence="3 5" key="2">
    <citation type="journal article" date="2018" name="Elife">
        <title>Functional genomics of lipid metabolism in the oleaginous yeast Rhodosporidium toruloides.</title>
        <authorList>
            <person name="Coradetti S.T."/>
            <person name="Pinel D."/>
            <person name="Geiselman G."/>
            <person name="Ito M."/>
            <person name="Mondo S."/>
            <person name="Reilly M.C."/>
            <person name="Cheng Y.F."/>
            <person name="Bauer S."/>
            <person name="Grigoriev I."/>
            <person name="Gladden J.M."/>
            <person name="Simmons B.A."/>
            <person name="Brem R."/>
            <person name="Arkin A.P."/>
            <person name="Skerker J.M."/>
        </authorList>
    </citation>
    <scope>NUCLEOTIDE SEQUENCE [LARGE SCALE GENOMIC DNA]</scope>
    <source>
        <strain evidence="3 5">NBRC 0880</strain>
    </source>
</reference>
<evidence type="ECO:0000256" key="1">
    <source>
        <dbReference type="SAM" id="MobiDB-lite"/>
    </source>
</evidence>
<keyword evidence="4" id="KW-1185">Reference proteome</keyword>